<dbReference type="Proteomes" id="UP000179797">
    <property type="component" value="Unassembled WGS sequence"/>
</dbReference>
<evidence type="ECO:0000256" key="2">
    <source>
        <dbReference type="ARBA" id="ARBA00007495"/>
    </source>
</evidence>
<name>A0A1S1YTL3_FLAPC</name>
<keyword evidence="6 9" id="KW-0119">Carbohydrate metabolism</keyword>
<comment type="similarity">
    <text evidence="2 9">Belongs to the glycosyl hydrolase 10 (cellulase F) family.</text>
</comment>
<dbReference type="SMART" id="SM00633">
    <property type="entry name" value="Glyco_10"/>
    <property type="match status" value="1"/>
</dbReference>
<dbReference type="Pfam" id="PF00331">
    <property type="entry name" value="Glyco_hydro_10"/>
    <property type="match status" value="1"/>
</dbReference>
<dbReference type="OrthoDB" id="9809277at2"/>
<proteinExistence type="inferred from homology"/>
<dbReference type="InterPro" id="IPR001000">
    <property type="entry name" value="GH10_dom"/>
</dbReference>
<keyword evidence="3" id="KW-0858">Xylan degradation</keyword>
<dbReference type="PROSITE" id="PS51257">
    <property type="entry name" value="PROKAR_LIPOPROTEIN"/>
    <property type="match status" value="1"/>
</dbReference>
<dbReference type="InterPro" id="IPR036116">
    <property type="entry name" value="FN3_sf"/>
</dbReference>
<dbReference type="PRINTS" id="PR00134">
    <property type="entry name" value="GLHYDRLASE10"/>
</dbReference>
<dbReference type="Gene3D" id="3.20.20.80">
    <property type="entry name" value="Glycosidases"/>
    <property type="match status" value="1"/>
</dbReference>
<dbReference type="PROSITE" id="PS50853">
    <property type="entry name" value="FN3"/>
    <property type="match status" value="1"/>
</dbReference>
<keyword evidence="7 9" id="KW-0326">Glycosidase</keyword>
<dbReference type="AlphaFoldDB" id="A0A1S1YTL3"/>
<dbReference type="PROSITE" id="PS51760">
    <property type="entry name" value="GH10_2"/>
    <property type="match status" value="1"/>
</dbReference>
<dbReference type="Gene3D" id="2.60.40.10">
    <property type="entry name" value="Immunoglobulins"/>
    <property type="match status" value="1"/>
</dbReference>
<dbReference type="RefSeq" id="WP_044220642.1">
    <property type="nucleotide sequence ID" value="NZ_JRYR02000002.1"/>
</dbReference>
<dbReference type="SUPFAM" id="SSF49265">
    <property type="entry name" value="Fibronectin type III"/>
    <property type="match status" value="1"/>
</dbReference>
<feature type="domain" description="GH10" evidence="11">
    <location>
        <begin position="128"/>
        <end position="446"/>
    </location>
</feature>
<evidence type="ECO:0000259" key="10">
    <source>
        <dbReference type="PROSITE" id="PS50853"/>
    </source>
</evidence>
<dbReference type="InterPro" id="IPR003961">
    <property type="entry name" value="FN3_dom"/>
</dbReference>
<dbReference type="GO" id="GO:0045493">
    <property type="term" value="P:xylan catabolic process"/>
    <property type="evidence" value="ECO:0007669"/>
    <property type="project" value="UniProtKB-KW"/>
</dbReference>
<dbReference type="STRING" id="915059.NH26_22400"/>
<comment type="caution">
    <text evidence="12">The sequence shown here is derived from an EMBL/GenBank/DDBJ whole genome shotgun (WGS) entry which is preliminary data.</text>
</comment>
<evidence type="ECO:0000256" key="8">
    <source>
        <dbReference type="ARBA" id="ARBA00023326"/>
    </source>
</evidence>
<evidence type="ECO:0000256" key="7">
    <source>
        <dbReference type="ARBA" id="ARBA00023295"/>
    </source>
</evidence>
<organism evidence="12 13">
    <name type="scientific">Flammeovirga pacifica</name>
    <dbReference type="NCBI Taxonomy" id="915059"/>
    <lineage>
        <taxon>Bacteria</taxon>
        <taxon>Pseudomonadati</taxon>
        <taxon>Bacteroidota</taxon>
        <taxon>Cytophagia</taxon>
        <taxon>Cytophagales</taxon>
        <taxon>Flammeovirgaceae</taxon>
        <taxon>Flammeovirga</taxon>
    </lineage>
</organism>
<evidence type="ECO:0000313" key="13">
    <source>
        <dbReference type="Proteomes" id="UP000179797"/>
    </source>
</evidence>
<dbReference type="InterPro" id="IPR017853">
    <property type="entry name" value="GH"/>
</dbReference>
<dbReference type="EC" id="3.2.1.8" evidence="9"/>
<dbReference type="CDD" id="cd00063">
    <property type="entry name" value="FN3"/>
    <property type="match status" value="1"/>
</dbReference>
<feature type="domain" description="Fibronectin type-III" evidence="10">
    <location>
        <begin position="31"/>
        <end position="122"/>
    </location>
</feature>
<accession>A0A1S1YTL3</accession>
<keyword evidence="4" id="KW-0732">Signal</keyword>
<keyword evidence="8 9" id="KW-0624">Polysaccharide degradation</keyword>
<dbReference type="InterPro" id="IPR013783">
    <property type="entry name" value="Ig-like_fold"/>
</dbReference>
<comment type="catalytic activity">
    <reaction evidence="1 9">
        <text>Endohydrolysis of (1-&gt;4)-beta-D-xylosidic linkages in xylans.</text>
        <dbReference type="EC" id="3.2.1.8"/>
    </reaction>
</comment>
<reference evidence="12 13" key="1">
    <citation type="journal article" date="2012" name="Int. J. Syst. Evol. Microbiol.">
        <title>Flammeovirga pacifica sp. nov., isolated from deep-sea sediment.</title>
        <authorList>
            <person name="Xu H."/>
            <person name="Fu Y."/>
            <person name="Yang N."/>
            <person name="Ding Z."/>
            <person name="Lai Q."/>
            <person name="Zeng R."/>
        </authorList>
    </citation>
    <scope>NUCLEOTIDE SEQUENCE [LARGE SCALE GENOMIC DNA]</scope>
    <source>
        <strain evidence="13">DSM 24597 / LMG 26175 / WPAGA1</strain>
    </source>
</reference>
<evidence type="ECO:0000256" key="9">
    <source>
        <dbReference type="RuleBase" id="RU361174"/>
    </source>
</evidence>
<dbReference type="GO" id="GO:0031176">
    <property type="term" value="F:endo-1,4-beta-xylanase activity"/>
    <property type="evidence" value="ECO:0007669"/>
    <property type="project" value="UniProtKB-EC"/>
</dbReference>
<gene>
    <name evidence="12" type="ORF">NH26_22400</name>
</gene>
<keyword evidence="13" id="KW-1185">Reference proteome</keyword>
<keyword evidence="5 9" id="KW-0378">Hydrolase</keyword>
<evidence type="ECO:0000256" key="3">
    <source>
        <dbReference type="ARBA" id="ARBA00022651"/>
    </source>
</evidence>
<evidence type="ECO:0000256" key="5">
    <source>
        <dbReference type="ARBA" id="ARBA00022801"/>
    </source>
</evidence>
<evidence type="ECO:0000256" key="4">
    <source>
        <dbReference type="ARBA" id="ARBA00022729"/>
    </source>
</evidence>
<dbReference type="EMBL" id="JRYR02000002">
    <property type="protein sequence ID" value="OHX64346.1"/>
    <property type="molecule type" value="Genomic_DNA"/>
</dbReference>
<evidence type="ECO:0000313" key="12">
    <source>
        <dbReference type="EMBL" id="OHX64346.1"/>
    </source>
</evidence>
<dbReference type="SUPFAM" id="SSF51445">
    <property type="entry name" value="(Trans)glycosidases"/>
    <property type="match status" value="1"/>
</dbReference>
<sequence length="449" mass="51422">MKRILIYLLSALVVGLTGCVENKEQELTLSSPTIYKISNLKASSFTADWNNIVNAQSYELNLATDENFTNLVAPYESVSTKEDFYHFEELENGQTFYVRVKASLKEKSSEFSSAKSITTLPADGVEPDTPLKDVATTFRVGMATIVDRLNGTHDEIYKREYNQITAEWEMKMNIMYPEEGRYDFTLADQLVEYAQNNGMEIHGHSLIWHAATPSWVENYSGTDEEFSDMVEDYIKTTVSRYKGKIISWDVVNEAIDDAGGNYRNTVFLERMGEDYIKKCFEWAREADPDCLLFYNDYNLCWDRTKLDGVITKIVDNFQENNVPLDGVGFQMHIGYNGPSKTIIAEHTKLITDKGILMHFSELDVKINPDNDLSVPTEEREFAQKDKVREVVEVYNAIPESSKFALTIWGLKDDESWIPSVQGHEDWPLLYDKDFTIKKAHTGFLEGLQE</sequence>
<protein>
    <recommendedName>
        <fullName evidence="9">Beta-xylanase</fullName>
        <ecNumber evidence="9">3.2.1.8</ecNumber>
    </recommendedName>
</protein>
<evidence type="ECO:0000256" key="1">
    <source>
        <dbReference type="ARBA" id="ARBA00000681"/>
    </source>
</evidence>
<evidence type="ECO:0000256" key="6">
    <source>
        <dbReference type="ARBA" id="ARBA00023277"/>
    </source>
</evidence>
<dbReference type="PANTHER" id="PTHR31490:SF88">
    <property type="entry name" value="BETA-XYLANASE"/>
    <property type="match status" value="1"/>
</dbReference>
<evidence type="ECO:0000259" key="11">
    <source>
        <dbReference type="PROSITE" id="PS51760"/>
    </source>
</evidence>
<dbReference type="PANTHER" id="PTHR31490">
    <property type="entry name" value="GLYCOSYL HYDROLASE"/>
    <property type="match status" value="1"/>
</dbReference>
<dbReference type="InterPro" id="IPR044846">
    <property type="entry name" value="GH10"/>
</dbReference>